<reference evidence="15" key="1">
    <citation type="journal article" date="2019" name="Int. J. Syst. Evol. Microbiol.">
        <title>The Global Catalogue of Microorganisms (GCM) 10K type strain sequencing project: providing services to taxonomists for standard genome sequencing and annotation.</title>
        <authorList>
            <consortium name="The Broad Institute Genomics Platform"/>
            <consortium name="The Broad Institute Genome Sequencing Center for Infectious Disease"/>
            <person name="Wu L."/>
            <person name="Ma J."/>
        </authorList>
    </citation>
    <scope>NUCLEOTIDE SEQUENCE [LARGE SCALE GENOMIC DNA]</scope>
    <source>
        <strain evidence="15">CCUG 53915</strain>
    </source>
</reference>
<protein>
    <recommendedName>
        <fullName evidence="12 13">Holliday junction resolvase RecU</fullName>
        <ecNumber evidence="13">3.1.21.10</ecNumber>
    </recommendedName>
    <alternativeName>
        <fullName evidence="13">Recombination protein U homolog</fullName>
    </alternativeName>
</protein>
<evidence type="ECO:0000256" key="8">
    <source>
        <dbReference type="ARBA" id="ARBA00022842"/>
    </source>
</evidence>
<evidence type="ECO:0000256" key="11">
    <source>
        <dbReference type="ARBA" id="ARBA00023447"/>
    </source>
</evidence>
<feature type="binding site" evidence="13">
    <location>
        <position position="95"/>
    </location>
    <ligand>
        <name>Mg(2+)</name>
        <dbReference type="ChEBI" id="CHEBI:18420"/>
    </ligand>
</feature>
<organism evidence="14 15">
    <name type="scientific">Sporosarcina contaminans</name>
    <dbReference type="NCBI Taxonomy" id="633403"/>
    <lineage>
        <taxon>Bacteria</taxon>
        <taxon>Bacillati</taxon>
        <taxon>Bacillota</taxon>
        <taxon>Bacilli</taxon>
        <taxon>Bacillales</taxon>
        <taxon>Caryophanaceae</taxon>
        <taxon>Sporosarcina</taxon>
    </lineage>
</organism>
<evidence type="ECO:0000256" key="2">
    <source>
        <dbReference type="ARBA" id="ARBA00022490"/>
    </source>
</evidence>
<comment type="catalytic activity">
    <reaction evidence="13">
        <text>Endonucleolytic cleavage at a junction such as a reciprocal single-stranded crossover between two homologous DNA duplexes (Holliday junction).</text>
        <dbReference type="EC" id="3.1.21.10"/>
    </reaction>
</comment>
<evidence type="ECO:0000256" key="3">
    <source>
        <dbReference type="ARBA" id="ARBA00022722"/>
    </source>
</evidence>
<dbReference type="CDD" id="cd22354">
    <property type="entry name" value="RecU-like"/>
    <property type="match status" value="1"/>
</dbReference>
<dbReference type="EMBL" id="JBHTLT010000127">
    <property type="protein sequence ID" value="MFD1206661.1"/>
    <property type="molecule type" value="Genomic_DNA"/>
</dbReference>
<dbReference type="InterPro" id="IPR011335">
    <property type="entry name" value="Restrct_endonuc-II-like"/>
</dbReference>
<dbReference type="InterPro" id="IPR004612">
    <property type="entry name" value="Resolv_RecU"/>
</dbReference>
<comment type="similarity">
    <text evidence="11 13">Belongs to the RecU family.</text>
</comment>
<feature type="binding site" evidence="13">
    <location>
        <position position="63"/>
    </location>
    <ligand>
        <name>Mg(2+)</name>
        <dbReference type="ChEBI" id="CHEBI:18420"/>
    </ligand>
</feature>
<accession>A0ABW3U0M3</accession>
<dbReference type="EC" id="3.1.21.10" evidence="13"/>
<evidence type="ECO:0000256" key="5">
    <source>
        <dbReference type="ARBA" id="ARBA00022759"/>
    </source>
</evidence>
<evidence type="ECO:0000256" key="9">
    <source>
        <dbReference type="ARBA" id="ARBA00023172"/>
    </source>
</evidence>
<comment type="caution">
    <text evidence="14">The sequence shown here is derived from an EMBL/GenBank/DDBJ whole genome shotgun (WGS) entry which is preliminary data.</text>
</comment>
<evidence type="ECO:0000256" key="4">
    <source>
        <dbReference type="ARBA" id="ARBA00022723"/>
    </source>
</evidence>
<dbReference type="HAMAP" id="MF_00130">
    <property type="entry name" value="RecU"/>
    <property type="match status" value="1"/>
</dbReference>
<proteinExistence type="inferred from homology"/>
<dbReference type="Pfam" id="PF03838">
    <property type="entry name" value="RecU"/>
    <property type="match status" value="1"/>
</dbReference>
<feature type="binding site" evidence="13">
    <location>
        <position position="76"/>
    </location>
    <ligand>
        <name>Mg(2+)</name>
        <dbReference type="ChEBI" id="CHEBI:18420"/>
    </ligand>
</feature>
<comment type="function">
    <text evidence="13">Endonuclease that resolves Holliday junction intermediates in genetic recombination. Cleaves mobile four-strand junctions by introducing symmetrical nicks in paired strands. Promotes annealing of linear ssDNA with homologous dsDNA. Required for DNA repair, homologous recombination and chromosome segregation.</text>
</comment>
<gene>
    <name evidence="13" type="primary">recU</name>
    <name evidence="14" type="ORF">ACFQ38_16310</name>
</gene>
<keyword evidence="10 13" id="KW-0234">DNA repair</keyword>
<keyword evidence="3 13" id="KW-0540">Nuclease</keyword>
<keyword evidence="9 13" id="KW-0233">DNA recombination</keyword>
<feature type="site" description="Transition state stabilizer" evidence="13">
    <location>
        <position position="78"/>
    </location>
</feature>
<keyword evidence="15" id="KW-1185">Reference proteome</keyword>
<keyword evidence="8 13" id="KW-0460">Magnesium</keyword>
<evidence type="ECO:0000256" key="12">
    <source>
        <dbReference type="ARBA" id="ARBA00029523"/>
    </source>
</evidence>
<keyword evidence="6 13" id="KW-0227">DNA damage</keyword>
<dbReference type="Gene3D" id="3.40.1350.10">
    <property type="match status" value="1"/>
</dbReference>
<dbReference type="SUPFAM" id="SSF52980">
    <property type="entry name" value="Restriction endonuclease-like"/>
    <property type="match status" value="1"/>
</dbReference>
<name>A0ABW3U0M3_9BACL</name>
<evidence type="ECO:0000256" key="7">
    <source>
        <dbReference type="ARBA" id="ARBA00022801"/>
    </source>
</evidence>
<dbReference type="Proteomes" id="UP001597231">
    <property type="component" value="Unassembled WGS sequence"/>
</dbReference>
<dbReference type="PIRSF" id="PIRSF037785">
    <property type="entry name" value="RecU"/>
    <property type="match status" value="1"/>
</dbReference>
<evidence type="ECO:0000256" key="10">
    <source>
        <dbReference type="ARBA" id="ARBA00023204"/>
    </source>
</evidence>
<keyword evidence="7 13" id="KW-0378">Hydrolase</keyword>
<keyword evidence="4 13" id="KW-0479">Metal-binding</keyword>
<evidence type="ECO:0000313" key="14">
    <source>
        <dbReference type="EMBL" id="MFD1206661.1"/>
    </source>
</evidence>
<evidence type="ECO:0000256" key="1">
    <source>
        <dbReference type="ARBA" id="ARBA00004496"/>
    </source>
</evidence>
<keyword evidence="5 13" id="KW-0255">Endonuclease</keyword>
<comment type="subcellular location">
    <subcellularLocation>
        <location evidence="1 13">Cytoplasm</location>
    </subcellularLocation>
</comment>
<comment type="caution">
    <text evidence="13">Lacks conserved residue(s) required for the propagation of feature annotation.</text>
</comment>
<keyword evidence="2 13" id="KW-0963">Cytoplasm</keyword>
<evidence type="ECO:0000313" key="15">
    <source>
        <dbReference type="Proteomes" id="UP001597231"/>
    </source>
</evidence>
<evidence type="ECO:0000256" key="13">
    <source>
        <dbReference type="HAMAP-Rule" id="MF_00130"/>
    </source>
</evidence>
<comment type="cofactor">
    <cofactor evidence="13">
        <name>Mg(2+)</name>
        <dbReference type="ChEBI" id="CHEBI:18420"/>
    </cofactor>
    <text evidence="13">Binds 1 Mg(2+) ion per subunit.</text>
</comment>
<dbReference type="InterPro" id="IPR011856">
    <property type="entry name" value="tRNA_endonuc-like_dom_sf"/>
</dbReference>
<sequence length="171" mass="19840">MRRTYSRSHANRGAVLERLVDMTNKQYRNKGVADIRKIPTPVKIMSNNKGQVTGYTQKGELVDYFGVFDGRAIIFDAKETKVATNFPLKNIHEHQYKLLESWHEKGARAFLLVSFSKLDEVYLLPFKRLQEAWVGYVGDGRKSIPYEEFRLNCDLVKSDKGYVLHYLKYVG</sequence>
<evidence type="ECO:0000256" key="6">
    <source>
        <dbReference type="ARBA" id="ARBA00022763"/>
    </source>
</evidence>
<dbReference type="RefSeq" id="WP_381482256.1">
    <property type="nucleotide sequence ID" value="NZ_JBHTLT010000127.1"/>
</dbReference>